<name>A0A8D8MQ13_CULPI</name>
<proteinExistence type="predicted"/>
<sequence length="102" mass="10515">MQEAVRSQPARGVCPAGRADRNGRGAGMEGDGPLDQVRGGRRRGCRSVGSSPRGLVVVPLAAQPAAMPRNGRCADGFGREGLAVGRVPNCGTDGHRRADPRG</sequence>
<reference evidence="2" key="1">
    <citation type="submission" date="2021-05" db="EMBL/GenBank/DDBJ databases">
        <authorList>
            <person name="Alioto T."/>
            <person name="Alioto T."/>
            <person name="Gomez Garrido J."/>
        </authorList>
    </citation>
    <scope>NUCLEOTIDE SEQUENCE</scope>
</reference>
<organism evidence="2">
    <name type="scientific">Culex pipiens</name>
    <name type="common">House mosquito</name>
    <dbReference type="NCBI Taxonomy" id="7175"/>
    <lineage>
        <taxon>Eukaryota</taxon>
        <taxon>Metazoa</taxon>
        <taxon>Ecdysozoa</taxon>
        <taxon>Arthropoda</taxon>
        <taxon>Hexapoda</taxon>
        <taxon>Insecta</taxon>
        <taxon>Pterygota</taxon>
        <taxon>Neoptera</taxon>
        <taxon>Endopterygota</taxon>
        <taxon>Diptera</taxon>
        <taxon>Nematocera</taxon>
        <taxon>Culicoidea</taxon>
        <taxon>Culicidae</taxon>
        <taxon>Culicinae</taxon>
        <taxon>Culicini</taxon>
        <taxon>Culex</taxon>
        <taxon>Culex</taxon>
    </lineage>
</organism>
<dbReference type="AlphaFoldDB" id="A0A8D8MQ13"/>
<evidence type="ECO:0000256" key="1">
    <source>
        <dbReference type="SAM" id="MobiDB-lite"/>
    </source>
</evidence>
<dbReference type="EMBL" id="HBUE01320482">
    <property type="protein sequence ID" value="CAG6587798.1"/>
    <property type="molecule type" value="Transcribed_RNA"/>
</dbReference>
<evidence type="ECO:0000313" key="2">
    <source>
        <dbReference type="EMBL" id="CAG6535810.1"/>
    </source>
</evidence>
<feature type="region of interest" description="Disordered" evidence="1">
    <location>
        <begin position="1"/>
        <end position="52"/>
    </location>
</feature>
<protein>
    <submittedName>
        <fullName evidence="2">(northern house mosquito) hypothetical protein</fullName>
    </submittedName>
</protein>
<accession>A0A8D8MQ13</accession>
<dbReference type="EMBL" id="HBUE01213975">
    <property type="protein sequence ID" value="CAG6535810.1"/>
    <property type="molecule type" value="Transcribed_RNA"/>
</dbReference>